<evidence type="ECO:0000256" key="1">
    <source>
        <dbReference type="SAM" id="SignalP"/>
    </source>
</evidence>
<protein>
    <submittedName>
        <fullName evidence="2">Uncharacterized protein</fullName>
    </submittedName>
</protein>
<feature type="signal peptide" evidence="1">
    <location>
        <begin position="1"/>
        <end position="24"/>
    </location>
</feature>
<dbReference type="InterPro" id="IPR024079">
    <property type="entry name" value="MetalloPept_cat_dom_sf"/>
</dbReference>
<dbReference type="Gene3D" id="3.40.390.10">
    <property type="entry name" value="Collagenase (Catalytic Domain)"/>
    <property type="match status" value="1"/>
</dbReference>
<sequence length="393" mass="43263">MLTLKALLSLPIFLSTTIITHAFAAPGSSPSGSDGSSGYIDVDKKELFLNYAASLTGGEGCKDKDLKWIRDGFSEMNKMFAAAQDPDFENETEIEFFGRPYRINNYTDLIRGNLRRAAQYANLQGNATVNPDIHVRCDDPAKICDDGNKRDGKHPAYNIGNEPHINFCKKYFDLDPLDEQVDSEAGKELSKLGLGKYVNRASLWARMVMHISDVGQAIVLRPIANPSPNATREWEMSATTGAMNTSVLAGVMDEQKKTPGPNIRVLKYAYGVTRAKLLATLSTQTNYDALNNAENYALYALARYVILTKGFFPNMPIVSFGNDMAVLTNDQILDGDYKKSAYFDSTDVVPHMDGFSEKGARLPSAATRPRSCPERVGALVWAVVLLIMIDSIS</sequence>
<dbReference type="Proteomes" id="UP000800036">
    <property type="component" value="Unassembled WGS sequence"/>
</dbReference>
<keyword evidence="1" id="KW-0732">Signal</keyword>
<keyword evidence="3" id="KW-1185">Reference proteome</keyword>
<accession>A0A6A5VMJ4</accession>
<name>A0A6A5VMJ4_9PLEO</name>
<organism evidence="2 3">
    <name type="scientific">Bimuria novae-zelandiae CBS 107.79</name>
    <dbReference type="NCBI Taxonomy" id="1447943"/>
    <lineage>
        <taxon>Eukaryota</taxon>
        <taxon>Fungi</taxon>
        <taxon>Dikarya</taxon>
        <taxon>Ascomycota</taxon>
        <taxon>Pezizomycotina</taxon>
        <taxon>Dothideomycetes</taxon>
        <taxon>Pleosporomycetidae</taxon>
        <taxon>Pleosporales</taxon>
        <taxon>Massarineae</taxon>
        <taxon>Didymosphaeriaceae</taxon>
        <taxon>Bimuria</taxon>
    </lineage>
</organism>
<evidence type="ECO:0000313" key="3">
    <source>
        <dbReference type="Proteomes" id="UP000800036"/>
    </source>
</evidence>
<feature type="chain" id="PRO_5025468496" evidence="1">
    <location>
        <begin position="25"/>
        <end position="393"/>
    </location>
</feature>
<gene>
    <name evidence="2" type="ORF">BU23DRAFT_275955</name>
</gene>
<evidence type="ECO:0000313" key="2">
    <source>
        <dbReference type="EMBL" id="KAF1977918.1"/>
    </source>
</evidence>
<dbReference type="OrthoDB" id="1896086at2759"/>
<dbReference type="EMBL" id="ML976662">
    <property type="protein sequence ID" value="KAF1977918.1"/>
    <property type="molecule type" value="Genomic_DNA"/>
</dbReference>
<reference evidence="2" key="1">
    <citation type="journal article" date="2020" name="Stud. Mycol.">
        <title>101 Dothideomycetes genomes: a test case for predicting lifestyles and emergence of pathogens.</title>
        <authorList>
            <person name="Haridas S."/>
            <person name="Albert R."/>
            <person name="Binder M."/>
            <person name="Bloem J."/>
            <person name="Labutti K."/>
            <person name="Salamov A."/>
            <person name="Andreopoulos B."/>
            <person name="Baker S."/>
            <person name="Barry K."/>
            <person name="Bills G."/>
            <person name="Bluhm B."/>
            <person name="Cannon C."/>
            <person name="Castanera R."/>
            <person name="Culley D."/>
            <person name="Daum C."/>
            <person name="Ezra D."/>
            <person name="Gonzalez J."/>
            <person name="Henrissat B."/>
            <person name="Kuo A."/>
            <person name="Liang C."/>
            <person name="Lipzen A."/>
            <person name="Lutzoni F."/>
            <person name="Magnuson J."/>
            <person name="Mondo S."/>
            <person name="Nolan M."/>
            <person name="Ohm R."/>
            <person name="Pangilinan J."/>
            <person name="Park H.-J."/>
            <person name="Ramirez L."/>
            <person name="Alfaro M."/>
            <person name="Sun H."/>
            <person name="Tritt A."/>
            <person name="Yoshinaga Y."/>
            <person name="Zwiers L.-H."/>
            <person name="Turgeon B."/>
            <person name="Goodwin S."/>
            <person name="Spatafora J."/>
            <person name="Crous P."/>
            <person name="Grigoriev I."/>
        </authorList>
    </citation>
    <scope>NUCLEOTIDE SEQUENCE</scope>
    <source>
        <strain evidence="2">CBS 107.79</strain>
    </source>
</reference>
<dbReference type="AlphaFoldDB" id="A0A6A5VMJ4"/>
<proteinExistence type="predicted"/>
<dbReference type="GO" id="GO:0008237">
    <property type="term" value="F:metallopeptidase activity"/>
    <property type="evidence" value="ECO:0007669"/>
    <property type="project" value="InterPro"/>
</dbReference>